<reference evidence="2" key="1">
    <citation type="journal article" date="2016" name="Nature">
        <title>Genome evolution in the allotetraploid frog Xenopus laevis.</title>
        <authorList>
            <person name="Session A.M."/>
            <person name="Uno Y."/>
            <person name="Kwon T."/>
            <person name="Chapman J.A."/>
            <person name="Toyoda A."/>
            <person name="Takahashi S."/>
            <person name="Fukui A."/>
            <person name="Hikosaka A."/>
            <person name="Suzuki A."/>
            <person name="Kondo M."/>
            <person name="van Heeringen S.J."/>
            <person name="Quigley I."/>
            <person name="Heinz S."/>
            <person name="Ogino H."/>
            <person name="Ochi H."/>
            <person name="Hellsten U."/>
            <person name="Lyons J.B."/>
            <person name="Simakov O."/>
            <person name="Putnam N."/>
            <person name="Stites J."/>
            <person name="Kuroki Y."/>
            <person name="Tanaka T."/>
            <person name="Michiue T."/>
            <person name="Watanabe M."/>
            <person name="Bogdanovic O."/>
            <person name="Lister R."/>
            <person name="Georgiou G."/>
            <person name="Paranjpe S.S."/>
            <person name="van Kruijsbergen I."/>
            <person name="Shu S."/>
            <person name="Carlson J."/>
            <person name="Kinoshita T."/>
            <person name="Ohta Y."/>
            <person name="Mawaribuchi S."/>
            <person name="Jenkins J."/>
            <person name="Grimwood J."/>
            <person name="Schmutz J."/>
            <person name="Mitros T."/>
            <person name="Mozaffari S.V."/>
            <person name="Suzuki Y."/>
            <person name="Haramoto Y."/>
            <person name="Yamamoto T.S."/>
            <person name="Takagi C."/>
            <person name="Heald R."/>
            <person name="Miller K."/>
            <person name="Haudenschild C."/>
            <person name="Kitzman J."/>
            <person name="Nakayama T."/>
            <person name="Izutsu Y."/>
            <person name="Robert J."/>
            <person name="Fortriede J."/>
            <person name="Burns K."/>
            <person name="Lotay V."/>
            <person name="Karimi K."/>
            <person name="Yasuoka Y."/>
            <person name="Dichmann D.S."/>
            <person name="Flajnik M.F."/>
            <person name="Houston D.W."/>
            <person name="Shendure J."/>
            <person name="DuPasquier L."/>
            <person name="Vize P.D."/>
            <person name="Zorn A.M."/>
            <person name="Ito M."/>
            <person name="Marcotte E.M."/>
            <person name="Wallingford J.B."/>
            <person name="Ito Y."/>
            <person name="Asashima M."/>
            <person name="Ueno N."/>
            <person name="Matsuda Y."/>
            <person name="Veenstra G.J."/>
            <person name="Fujiyama A."/>
            <person name="Harland R.M."/>
            <person name="Taira M."/>
            <person name="Rokhsar D.S."/>
        </authorList>
    </citation>
    <scope>NUCLEOTIDE SEQUENCE [LARGE SCALE GENOMIC DNA]</scope>
    <source>
        <strain evidence="2">J</strain>
    </source>
</reference>
<proteinExistence type="predicted"/>
<dbReference type="EMBL" id="CM004480">
    <property type="protein sequence ID" value="OCT68715.1"/>
    <property type="molecule type" value="Genomic_DNA"/>
</dbReference>
<accession>A0A974C9V3</accession>
<sequence>MQSAKIAGKELVKKGALKALEFGIEKAIKALLKEIIEKTWKKQIGEFVTNNKELEMTLVCLVAEHVPETTLKADNPQQYNIHPRMKELLIDACNFAIDDHETLQIVKLHLDTAQKFLLKVLKCINLPGLLKSAEIAANFTKVTSEISDIILSLPTEKMINGNVIPVVRCQLTKNNESINDNRREFPAVKILAQKLQAIVSNEISKQFIDLLVNQLTTLTKIAWENPCIQHCTEKLKHSTKIWMDKIPVKNIIFRRTQQRGTGINPEQLESLCFEESSPEESRVYVETLQEDIRSKSSDRFSYTDLELNVLTRSDLLRGQGLQLTIKNENGKKLSTEYYPGTNPESGNILIELQER</sequence>
<dbReference type="Proteomes" id="UP000694892">
    <property type="component" value="Chromosome 8L"/>
</dbReference>
<evidence type="ECO:0000313" key="2">
    <source>
        <dbReference type="Proteomes" id="UP000694892"/>
    </source>
</evidence>
<gene>
    <name evidence="1" type="ORF">XELAEV_18040003mg</name>
</gene>
<name>A0A974C9V3_XENLA</name>
<protein>
    <submittedName>
        <fullName evidence="1">Uncharacterized protein</fullName>
    </submittedName>
</protein>
<dbReference type="AlphaFoldDB" id="A0A974C9V3"/>
<evidence type="ECO:0000313" key="1">
    <source>
        <dbReference type="EMBL" id="OCT68715.1"/>
    </source>
</evidence>
<organism evidence="1 2">
    <name type="scientific">Xenopus laevis</name>
    <name type="common">African clawed frog</name>
    <dbReference type="NCBI Taxonomy" id="8355"/>
    <lineage>
        <taxon>Eukaryota</taxon>
        <taxon>Metazoa</taxon>
        <taxon>Chordata</taxon>
        <taxon>Craniata</taxon>
        <taxon>Vertebrata</taxon>
        <taxon>Euteleostomi</taxon>
        <taxon>Amphibia</taxon>
        <taxon>Batrachia</taxon>
        <taxon>Anura</taxon>
        <taxon>Pipoidea</taxon>
        <taxon>Pipidae</taxon>
        <taxon>Xenopodinae</taxon>
        <taxon>Xenopus</taxon>
        <taxon>Xenopus</taxon>
    </lineage>
</organism>